<evidence type="ECO:0000313" key="1">
    <source>
        <dbReference type="EMBL" id="MDL5356384.1"/>
    </source>
</evidence>
<dbReference type="Gene3D" id="3.30.910.10">
    <property type="entry name" value="DinI-like"/>
    <property type="match status" value="1"/>
</dbReference>
<sequence length="94" mass="11153">MIHIKLIFDQSMKKNTHPDMFDALKREVKRKLASFYPELEISTLWGSQTKLIVDGLKANEKKDKITDALEEIWSDMSWMPEVEQFNVDEFEFLD</sequence>
<dbReference type="Pfam" id="PF06183">
    <property type="entry name" value="DinI"/>
    <property type="match status" value="1"/>
</dbReference>
<evidence type="ECO:0000313" key="2">
    <source>
        <dbReference type="Proteomes" id="UP001224739"/>
    </source>
</evidence>
<dbReference type="SUPFAM" id="SSF54857">
    <property type="entry name" value="DNA damage-inducible protein DinI"/>
    <property type="match status" value="1"/>
</dbReference>
<dbReference type="EMBL" id="JASVWL010000018">
    <property type="protein sequence ID" value="MDL5356384.1"/>
    <property type="molecule type" value="Genomic_DNA"/>
</dbReference>
<dbReference type="AlphaFoldDB" id="A0AAW7CQ43"/>
<proteinExistence type="predicted"/>
<protein>
    <submittedName>
        <fullName evidence="1">DinI-like family protein</fullName>
    </submittedName>
</protein>
<name>A0AAW7CQ43_9GAMM</name>
<comment type="caution">
    <text evidence="1">The sequence shown here is derived from an EMBL/GenBank/DDBJ whole genome shotgun (WGS) entry which is preliminary data.</text>
</comment>
<reference evidence="1" key="1">
    <citation type="submission" date="2023-06" db="EMBL/GenBank/DDBJ databases">
        <title>Acute promotion of culturable opportunistic pathogens and persistent increase of antibiotic resistance following antibiotic exposure in mouse gut microbiota.</title>
        <authorList>
            <person name="Li L."/>
            <person name="Wang B."/>
            <person name="Sun Y."/>
            <person name="Wang M."/>
            <person name="Xu H."/>
        </authorList>
    </citation>
    <scope>NUCLEOTIDE SEQUENCE</scope>
    <source>
        <strain evidence="1">EPA10_1</strain>
    </source>
</reference>
<dbReference type="GeneID" id="83614082"/>
<dbReference type="InterPro" id="IPR010391">
    <property type="entry name" value="DNA_damage-inducible_DinI-like"/>
</dbReference>
<dbReference type="Proteomes" id="UP001224739">
    <property type="component" value="Unassembled WGS sequence"/>
</dbReference>
<dbReference type="RefSeq" id="WP_196738789.1">
    <property type="nucleotide sequence ID" value="NZ_JASVWJ010000018.1"/>
</dbReference>
<accession>A0AAW7CQ43</accession>
<gene>
    <name evidence="1" type="ORF">QSH02_16275</name>
</gene>
<dbReference type="InterPro" id="IPR036687">
    <property type="entry name" value="DinI-like_sf"/>
</dbReference>
<organism evidence="1 2">
    <name type="scientific">Proteus faecis</name>
    <dbReference type="NCBI Taxonomy" id="2050967"/>
    <lineage>
        <taxon>Bacteria</taxon>
        <taxon>Pseudomonadati</taxon>
        <taxon>Pseudomonadota</taxon>
        <taxon>Gammaproteobacteria</taxon>
        <taxon>Enterobacterales</taxon>
        <taxon>Morganellaceae</taxon>
        <taxon>Proteus</taxon>
    </lineage>
</organism>